<keyword evidence="4" id="KW-1185">Reference proteome</keyword>
<evidence type="ECO:0000256" key="1">
    <source>
        <dbReference type="SAM" id="MobiDB-lite"/>
    </source>
</evidence>
<feature type="domain" description="RanBD1" evidence="2">
    <location>
        <begin position="39"/>
        <end position="158"/>
    </location>
</feature>
<dbReference type="Gene3D" id="2.30.29.30">
    <property type="entry name" value="Pleckstrin-homology domain (PH domain)/Phosphotyrosine-binding domain (PTB)"/>
    <property type="match status" value="2"/>
</dbReference>
<dbReference type="InterPro" id="IPR045255">
    <property type="entry name" value="RanBP1-like"/>
</dbReference>
<feature type="compositionally biased region" description="Acidic residues" evidence="1">
    <location>
        <begin position="163"/>
        <end position="174"/>
    </location>
</feature>
<reference evidence="3 4" key="1">
    <citation type="submission" date="2019-01" db="EMBL/GenBank/DDBJ databases">
        <title>Nuclear Genome Assembly of the Microalgal Biofuel strain Nannochloropsis salina CCMP1776.</title>
        <authorList>
            <person name="Hovde B."/>
        </authorList>
    </citation>
    <scope>NUCLEOTIDE SEQUENCE [LARGE SCALE GENOMIC DNA]</scope>
    <source>
        <strain evidence="3 4">CCMP1776</strain>
    </source>
</reference>
<protein>
    <recommendedName>
        <fullName evidence="2">RanBD1 domain-containing protein</fullName>
    </recommendedName>
</protein>
<organism evidence="3 4">
    <name type="scientific">Nannochloropsis salina CCMP1776</name>
    <dbReference type="NCBI Taxonomy" id="1027361"/>
    <lineage>
        <taxon>Eukaryota</taxon>
        <taxon>Sar</taxon>
        <taxon>Stramenopiles</taxon>
        <taxon>Ochrophyta</taxon>
        <taxon>Eustigmatophyceae</taxon>
        <taxon>Eustigmatales</taxon>
        <taxon>Monodopsidaceae</taxon>
        <taxon>Microchloropsis</taxon>
        <taxon>Microchloropsis salina</taxon>
    </lineage>
</organism>
<proteinExistence type="predicted"/>
<dbReference type="GO" id="GO:0005643">
    <property type="term" value="C:nuclear pore"/>
    <property type="evidence" value="ECO:0007669"/>
    <property type="project" value="TreeGrafter"/>
</dbReference>
<evidence type="ECO:0000313" key="4">
    <source>
        <dbReference type="Proteomes" id="UP000355283"/>
    </source>
</evidence>
<dbReference type="EMBL" id="SDOX01000118">
    <property type="protein sequence ID" value="TFJ82274.1"/>
    <property type="molecule type" value="Genomic_DNA"/>
</dbReference>
<name>A0A4D9CUK6_9STRA</name>
<feature type="region of interest" description="Disordered" evidence="1">
    <location>
        <begin position="1"/>
        <end position="46"/>
    </location>
</feature>
<evidence type="ECO:0000313" key="3">
    <source>
        <dbReference type="EMBL" id="TFJ82274.1"/>
    </source>
</evidence>
<dbReference type="Proteomes" id="UP000355283">
    <property type="component" value="Unassembled WGS sequence"/>
</dbReference>
<dbReference type="PROSITE" id="PS50196">
    <property type="entry name" value="RANBD1"/>
    <property type="match status" value="1"/>
</dbReference>
<feature type="compositionally biased region" description="Acidic residues" evidence="1">
    <location>
        <begin position="21"/>
        <end position="33"/>
    </location>
</feature>
<dbReference type="Pfam" id="PF00638">
    <property type="entry name" value="Ran_BP1"/>
    <property type="match status" value="1"/>
</dbReference>
<dbReference type="PANTHER" id="PTHR23138">
    <property type="entry name" value="RAN BINDING PROTEIN"/>
    <property type="match status" value="1"/>
</dbReference>
<comment type="caution">
    <text evidence="3">The sequence shown here is derived from an EMBL/GenBank/DDBJ whole genome shotgun (WGS) entry which is preliminary data.</text>
</comment>
<dbReference type="OrthoDB" id="2357150at2759"/>
<dbReference type="SUPFAM" id="SSF50729">
    <property type="entry name" value="PH domain-like"/>
    <property type="match status" value="1"/>
</dbReference>
<accession>A0A4D9CUK6</accession>
<dbReference type="PANTHER" id="PTHR23138:SF87">
    <property type="entry name" value="E3 SUMO-PROTEIN LIGASE RANBP2"/>
    <property type="match status" value="1"/>
</dbReference>
<dbReference type="AlphaFoldDB" id="A0A4D9CUK6"/>
<dbReference type="GO" id="GO:0005737">
    <property type="term" value="C:cytoplasm"/>
    <property type="evidence" value="ECO:0007669"/>
    <property type="project" value="TreeGrafter"/>
</dbReference>
<feature type="compositionally biased region" description="Basic and acidic residues" evidence="1">
    <location>
        <begin position="187"/>
        <end position="197"/>
    </location>
</feature>
<dbReference type="InterPro" id="IPR000156">
    <property type="entry name" value="Ran_bind_dom"/>
</dbReference>
<dbReference type="InterPro" id="IPR011993">
    <property type="entry name" value="PH-like_dom_sf"/>
</dbReference>
<dbReference type="GO" id="GO:0005096">
    <property type="term" value="F:GTPase activator activity"/>
    <property type="evidence" value="ECO:0007669"/>
    <property type="project" value="TreeGrafter"/>
</dbReference>
<evidence type="ECO:0000259" key="2">
    <source>
        <dbReference type="PROSITE" id="PS50196"/>
    </source>
</evidence>
<sequence>MADAEKETEPTPSNVGGGAEGGEEAGGEEEEPTYESTAIFTPVVQLDEVETKTHEEDEETLYKMRSKLYVFGEAMLDKGSGKKSWLERGIGEVIANHMVDPRIVMQPNVGSDRSWVWTAYDYAEGDLQEEVFALKFGKPQDAEEFKAAFEEAKKAMKAFVAVEDEPEKEGDAEAAGEAAEALSNLQVKKEEGEKEEGPSEGTQEPDAEAKKD</sequence>
<feature type="region of interest" description="Disordered" evidence="1">
    <location>
        <begin position="163"/>
        <end position="212"/>
    </location>
</feature>
<gene>
    <name evidence="3" type="ORF">NSK_006394</name>
</gene>
<dbReference type="SMART" id="SM00160">
    <property type="entry name" value="RanBD"/>
    <property type="match status" value="1"/>
</dbReference>